<dbReference type="Proteomes" id="UP000243807">
    <property type="component" value="Chromosome"/>
</dbReference>
<feature type="transmembrane region" description="Helical" evidence="2">
    <location>
        <begin position="69"/>
        <end position="91"/>
    </location>
</feature>
<dbReference type="KEGG" id="afy:BW247_03915"/>
<protein>
    <recommendedName>
        <fullName evidence="3">RCK N-terminal domain-containing protein</fullName>
    </recommendedName>
</protein>
<keyword evidence="2" id="KW-0472">Membrane</keyword>
<dbReference type="SUPFAM" id="SSF81324">
    <property type="entry name" value="Voltage-gated potassium channels"/>
    <property type="match status" value="1"/>
</dbReference>
<organism evidence="4 5">
    <name type="scientific">Acidihalobacter ferrooxydans</name>
    <dbReference type="NCBI Taxonomy" id="1765967"/>
    <lineage>
        <taxon>Bacteria</taxon>
        <taxon>Pseudomonadati</taxon>
        <taxon>Pseudomonadota</taxon>
        <taxon>Gammaproteobacteria</taxon>
        <taxon>Chromatiales</taxon>
        <taxon>Ectothiorhodospiraceae</taxon>
        <taxon>Acidihalobacter</taxon>
    </lineage>
</organism>
<dbReference type="PROSITE" id="PS51201">
    <property type="entry name" value="RCK_N"/>
    <property type="match status" value="1"/>
</dbReference>
<dbReference type="STRING" id="1765967.BW247_03915"/>
<accession>A0A1P8UL09</accession>
<name>A0A1P8UL09_9GAMM</name>
<feature type="transmembrane region" description="Helical" evidence="2">
    <location>
        <begin position="96"/>
        <end position="114"/>
    </location>
</feature>
<keyword evidence="2" id="KW-0812">Transmembrane</keyword>
<gene>
    <name evidence="4" type="ORF">BW247_03915</name>
</gene>
<reference evidence="4 5" key="1">
    <citation type="submission" date="2017-01" db="EMBL/GenBank/DDBJ databases">
        <title>Draft sequence of Acidihalobacter ferrooxidans strain DSM 14175 (strain V8).</title>
        <authorList>
            <person name="Khaleque H.N."/>
            <person name="Ramsay J.P."/>
            <person name="Murphy R.J.T."/>
            <person name="Kaksonen A.H."/>
            <person name="Boxall N.J."/>
            <person name="Watkin E.L.J."/>
        </authorList>
    </citation>
    <scope>NUCLEOTIDE SEQUENCE [LARGE SCALE GENOMIC DNA]</scope>
    <source>
        <strain evidence="4 5">V8</strain>
    </source>
</reference>
<keyword evidence="5" id="KW-1185">Reference proteome</keyword>
<dbReference type="Gene3D" id="1.10.287.70">
    <property type="match status" value="1"/>
</dbReference>
<feature type="transmembrane region" description="Helical" evidence="2">
    <location>
        <begin position="120"/>
        <end position="137"/>
    </location>
</feature>
<dbReference type="GO" id="GO:0006813">
    <property type="term" value="P:potassium ion transport"/>
    <property type="evidence" value="ECO:0007669"/>
    <property type="project" value="InterPro"/>
</dbReference>
<dbReference type="InterPro" id="IPR036291">
    <property type="entry name" value="NAD(P)-bd_dom_sf"/>
</dbReference>
<evidence type="ECO:0000313" key="4">
    <source>
        <dbReference type="EMBL" id="APZ44536.1"/>
    </source>
</evidence>
<dbReference type="Pfam" id="PF02254">
    <property type="entry name" value="TrkA_N"/>
    <property type="match status" value="1"/>
</dbReference>
<dbReference type="SUPFAM" id="SSF51735">
    <property type="entry name" value="NAD(P)-binding Rossmann-fold domains"/>
    <property type="match status" value="1"/>
</dbReference>
<dbReference type="AlphaFoldDB" id="A0A1P8UL09"/>
<evidence type="ECO:0000256" key="2">
    <source>
        <dbReference type="SAM" id="Phobius"/>
    </source>
</evidence>
<dbReference type="InterPro" id="IPR003148">
    <property type="entry name" value="RCK_N"/>
</dbReference>
<dbReference type="GO" id="GO:0005886">
    <property type="term" value="C:plasma membrane"/>
    <property type="evidence" value="ECO:0007669"/>
    <property type="project" value="UniProtKB-SubCell"/>
</dbReference>
<dbReference type="PANTHER" id="PTHR43833:SF11">
    <property type="entry name" value="VOLTAGE-GATED POTASSIUM CHANNEL KCH"/>
    <property type="match status" value="1"/>
</dbReference>
<dbReference type="Pfam" id="PF07885">
    <property type="entry name" value="Ion_trans_2"/>
    <property type="match status" value="1"/>
</dbReference>
<evidence type="ECO:0000259" key="3">
    <source>
        <dbReference type="PROSITE" id="PS51201"/>
    </source>
</evidence>
<dbReference type="PANTHER" id="PTHR43833">
    <property type="entry name" value="POTASSIUM CHANNEL PROTEIN 2-RELATED-RELATED"/>
    <property type="match status" value="1"/>
</dbReference>
<feature type="transmembrane region" description="Helical" evidence="2">
    <location>
        <begin position="144"/>
        <end position="166"/>
    </location>
</feature>
<dbReference type="InterPro" id="IPR050721">
    <property type="entry name" value="Trk_Ktr_HKT_K-transport"/>
</dbReference>
<proteinExistence type="predicted"/>
<feature type="domain" description="RCK N-terminal" evidence="3">
    <location>
        <begin position="253"/>
        <end position="367"/>
    </location>
</feature>
<feature type="transmembrane region" description="Helical" evidence="2">
    <location>
        <begin position="20"/>
        <end position="42"/>
    </location>
</feature>
<feature type="transmembrane region" description="Helical" evidence="2">
    <location>
        <begin position="178"/>
        <end position="198"/>
    </location>
</feature>
<evidence type="ECO:0000313" key="5">
    <source>
        <dbReference type="Proteomes" id="UP000243807"/>
    </source>
</evidence>
<evidence type="ECO:0000256" key="1">
    <source>
        <dbReference type="ARBA" id="ARBA00004651"/>
    </source>
</evidence>
<sequence length="399" mass="42836">MARLRMLQSRVYRALRMNIWFPHAPIAVLVGLAGLAELLPALGSLTRLVSFVAVPAKDLKGFSQGFDTLAIHGVSLELIGGLLVLLSLGLLWRSRLAWVLTLLMTAATVGLQFVPHTTPHISIIAYNGALLVLLYLTRDSFQRASLATSTLFALLGVLLTVGYGVLGSYTLGAGFSPAITNVTDALYFTVVTLSTVGYGDITPHSTDARFFTMSLIVLGLAVFASALTAIAGPLINQRMINLLQPRKKPMKRKDHIIVVGDNSLARNAIKALSQRGIPVTAVWEQRPPEGMEVPEDLVIGDGGDSDVLRNADVTQARAVLALTEDDSENAFVALAARDANEHVRTVVAISDANNMSRVRHVRPDVVLALPVIGGELLAMALSGEEIKTDELLEQLLQLA</sequence>
<dbReference type="Gene3D" id="3.40.50.720">
    <property type="entry name" value="NAD(P)-binding Rossmann-like Domain"/>
    <property type="match status" value="1"/>
</dbReference>
<dbReference type="EMBL" id="CP019434">
    <property type="protein sequence ID" value="APZ44536.1"/>
    <property type="molecule type" value="Genomic_DNA"/>
</dbReference>
<feature type="transmembrane region" description="Helical" evidence="2">
    <location>
        <begin position="210"/>
        <end position="235"/>
    </location>
</feature>
<dbReference type="InterPro" id="IPR013099">
    <property type="entry name" value="K_chnl_dom"/>
</dbReference>
<keyword evidence="2" id="KW-1133">Transmembrane helix</keyword>
<comment type="subcellular location">
    <subcellularLocation>
        <location evidence="1">Cell membrane</location>
        <topology evidence="1">Multi-pass membrane protein</topology>
    </subcellularLocation>
</comment>